<dbReference type="InterPro" id="IPR036663">
    <property type="entry name" value="Fumarylacetoacetase_C_sf"/>
</dbReference>
<dbReference type="InterPro" id="IPR011234">
    <property type="entry name" value="Fumarylacetoacetase-like_C"/>
</dbReference>
<dbReference type="Pfam" id="PF01557">
    <property type="entry name" value="FAA_hydrolase"/>
    <property type="match status" value="1"/>
</dbReference>
<evidence type="ECO:0000313" key="4">
    <source>
        <dbReference type="EMBL" id="SHH48974.1"/>
    </source>
</evidence>
<dbReference type="Proteomes" id="UP000290037">
    <property type="component" value="Unassembled WGS sequence"/>
</dbReference>
<protein>
    <submittedName>
        <fullName evidence="4">2-keto-4-pentenoate hydratase/2-oxohepta-3-ene-1,7-dioic acid hydratase (Catechol pathway)</fullName>
    </submittedName>
    <submittedName>
        <fullName evidence="3">2-keto-4-pentenoate hydratase/2-oxohepta-3-ene-1,7-dioic acid hydratase in catechol pathway</fullName>
    </submittedName>
</protein>
<reference evidence="5" key="2">
    <citation type="submission" date="2016-11" db="EMBL/GenBank/DDBJ databases">
        <authorList>
            <person name="Varghese N."/>
            <person name="Submissions S."/>
        </authorList>
    </citation>
    <scope>NUCLEOTIDE SEQUENCE [LARGE SCALE GENOMIC DNA]</scope>
    <source>
        <strain evidence="5">DSM 19859</strain>
    </source>
</reference>
<dbReference type="GO" id="GO:0018773">
    <property type="term" value="F:acetylpyruvate hydrolase activity"/>
    <property type="evidence" value="ECO:0007669"/>
    <property type="project" value="TreeGrafter"/>
</dbReference>
<accession>A0A1M5TE30</accession>
<dbReference type="RefSeq" id="WP_072979651.1">
    <property type="nucleotide sequence ID" value="NZ_CAXPJH010000006.1"/>
</dbReference>
<keyword evidence="6" id="KW-1185">Reference proteome</keyword>
<evidence type="ECO:0000256" key="1">
    <source>
        <dbReference type="ARBA" id="ARBA00022723"/>
    </source>
</evidence>
<reference evidence="4" key="1">
    <citation type="submission" date="2016-11" db="EMBL/GenBank/DDBJ databases">
        <authorList>
            <person name="Jaros S."/>
            <person name="Januszkiewicz K."/>
            <person name="Wedrychowicz H."/>
        </authorList>
    </citation>
    <scope>NUCLEOTIDE SEQUENCE [LARGE SCALE GENOMIC DNA]</scope>
    <source>
        <strain evidence="4">DSM 19859</strain>
    </source>
</reference>
<gene>
    <name evidence="3" type="ORF">DSM01_2150</name>
    <name evidence="4" type="ORF">SAMN04487999_0324</name>
</gene>
<dbReference type="PANTHER" id="PTHR11820">
    <property type="entry name" value="ACYLPYRUVASE"/>
    <property type="match status" value="1"/>
</dbReference>
<name>A0A1M5TE30_9FLAO</name>
<dbReference type="PANTHER" id="PTHR11820:SF7">
    <property type="entry name" value="ACYLPYRUVASE FAHD1, MITOCHONDRIAL"/>
    <property type="match status" value="1"/>
</dbReference>
<sequence>MKIICIGQNYSDHIKELNSKASSEPMFFLKPDSAVLLKKHPFVIPEFTNEVHYEVELLVRINRLGKYIQPKFAHKYYDEIGLGIDFTARDLQRECKEKGHPWEKAKGFDGSAVLGDFWVPKEKFKELNDINFHLEKNDKIVQSGNTANMIYDIDTLIAHVSQFMTLKIGDILFTGTPAGVGPVAIDDRLTGYLENEPIFTVNIK</sequence>
<evidence type="ECO:0000259" key="2">
    <source>
        <dbReference type="Pfam" id="PF01557"/>
    </source>
</evidence>
<evidence type="ECO:0000313" key="3">
    <source>
        <dbReference type="EMBL" id="RXG28689.1"/>
    </source>
</evidence>
<dbReference type="SUPFAM" id="SSF56529">
    <property type="entry name" value="FAH"/>
    <property type="match status" value="1"/>
</dbReference>
<feature type="domain" description="Fumarylacetoacetase-like C-terminal" evidence="2">
    <location>
        <begin position="2"/>
        <end position="186"/>
    </location>
</feature>
<evidence type="ECO:0000313" key="6">
    <source>
        <dbReference type="Proteomes" id="UP000290037"/>
    </source>
</evidence>
<dbReference type="Proteomes" id="UP000184240">
    <property type="component" value="Unassembled WGS sequence"/>
</dbReference>
<dbReference type="OrthoDB" id="9805307at2"/>
<organism evidence="4 5">
    <name type="scientific">Leeuwenhoekiella palythoae</name>
    <dbReference type="NCBI Taxonomy" id="573501"/>
    <lineage>
        <taxon>Bacteria</taxon>
        <taxon>Pseudomonadati</taxon>
        <taxon>Bacteroidota</taxon>
        <taxon>Flavobacteriia</taxon>
        <taxon>Flavobacteriales</taxon>
        <taxon>Flavobacteriaceae</taxon>
        <taxon>Leeuwenhoekiella</taxon>
    </lineage>
</organism>
<dbReference type="AlphaFoldDB" id="A0A1M5TE30"/>
<reference evidence="3 6" key="3">
    <citation type="submission" date="2018-07" db="EMBL/GenBank/DDBJ databases">
        <title>Leeuwenhoekiella genomics.</title>
        <authorList>
            <person name="Tahon G."/>
            <person name="Willems A."/>
        </authorList>
    </citation>
    <scope>NUCLEOTIDE SEQUENCE [LARGE SCALE GENOMIC DNA]</scope>
    <source>
        <strain evidence="3 6">LMG 24856</strain>
    </source>
</reference>
<dbReference type="STRING" id="573501.SAMN04487999_0324"/>
<dbReference type="GO" id="GO:0046872">
    <property type="term" value="F:metal ion binding"/>
    <property type="evidence" value="ECO:0007669"/>
    <property type="project" value="UniProtKB-KW"/>
</dbReference>
<dbReference type="EMBL" id="FQXT01000001">
    <property type="protein sequence ID" value="SHH48974.1"/>
    <property type="molecule type" value="Genomic_DNA"/>
</dbReference>
<keyword evidence="1" id="KW-0479">Metal-binding</keyword>
<evidence type="ECO:0000313" key="5">
    <source>
        <dbReference type="Proteomes" id="UP000184240"/>
    </source>
</evidence>
<proteinExistence type="predicted"/>
<dbReference type="Gene3D" id="3.90.850.10">
    <property type="entry name" value="Fumarylacetoacetase-like, C-terminal domain"/>
    <property type="match status" value="1"/>
</dbReference>
<dbReference type="EMBL" id="QOVN01000004">
    <property type="protein sequence ID" value="RXG28689.1"/>
    <property type="molecule type" value="Genomic_DNA"/>
</dbReference>